<dbReference type="NCBIfam" id="NF033939">
    <property type="entry name" value="DESULF_POR1"/>
    <property type="match status" value="1"/>
</dbReference>
<keyword evidence="1" id="KW-0732">Signal</keyword>
<reference evidence="2" key="1">
    <citation type="submission" date="2011-11" db="EMBL/GenBank/DDBJ databases">
        <title>Improved High-Quality Draft sequence of Desulfovibrio sp. U5L.</title>
        <authorList>
            <consortium name="US DOE Joint Genome Institute"/>
            <person name="Lucas S."/>
            <person name="Han J."/>
            <person name="Lapidus A."/>
            <person name="Cheng J.-F."/>
            <person name="Goodwin L."/>
            <person name="Pitluck S."/>
            <person name="Peters L."/>
            <person name="Ovchinnikova G."/>
            <person name="Held B."/>
            <person name="Detter J.C."/>
            <person name="Han C."/>
            <person name="Tapia R."/>
            <person name="Land M."/>
            <person name="Hauser L."/>
            <person name="Kyrpides N."/>
            <person name="Ivanova N."/>
            <person name="Pagani I."/>
            <person name="Gabster J."/>
            <person name="Walker C."/>
            <person name="Stolyar S."/>
            <person name="Stahl D."/>
            <person name="Arkin A."/>
            <person name="Dehal P."/>
            <person name="Hazen T."/>
            <person name="Woyke T."/>
        </authorList>
    </citation>
    <scope>NUCLEOTIDE SEQUENCE [LARGE SCALE GENOMIC DNA]</scope>
    <source>
        <strain evidence="2">U5L</strain>
    </source>
</reference>
<gene>
    <name evidence="2" type="ORF">DesU5LDRAFT_3872</name>
</gene>
<evidence type="ECO:0000256" key="1">
    <source>
        <dbReference type="SAM" id="SignalP"/>
    </source>
</evidence>
<evidence type="ECO:0008006" key="3">
    <source>
        <dbReference type="Google" id="ProtNLM"/>
    </source>
</evidence>
<dbReference type="EMBL" id="JH600068">
    <property type="protein sequence ID" value="EIG55483.1"/>
    <property type="molecule type" value="Genomic_DNA"/>
</dbReference>
<accession>I2Q6S7</accession>
<protein>
    <recommendedName>
        <fullName evidence="3">Outer membrane homotrimeric porin</fullName>
    </recommendedName>
</protein>
<dbReference type="InterPro" id="IPR059232">
    <property type="entry name" value="Porin_put"/>
</dbReference>
<feature type="signal peptide" evidence="1">
    <location>
        <begin position="1"/>
        <end position="22"/>
    </location>
</feature>
<dbReference type="eggNOG" id="ENOG50317S4">
    <property type="taxonomic scope" value="Bacteria"/>
</dbReference>
<feature type="chain" id="PRO_5003663798" description="Outer membrane homotrimeric porin" evidence="1">
    <location>
        <begin position="23"/>
        <end position="479"/>
    </location>
</feature>
<dbReference type="OrthoDB" id="5440062at2"/>
<name>I2Q6S7_9BACT</name>
<proteinExistence type="predicted"/>
<sequence>MQRALRLLVLCLLALSATSAFAATEVRMAGDARIYGMFFQNRNWTSWNATGTQTEDTFEIWERFRLRSDFVASEAVKFRLSTMVGDTPWGNDTFTAANPTVSITVWEAYMQFKWPGCDIEVTAGLQPISLPHASIFYDSPILASKNNNKTFAALTVKAPLVDKTLTLNTGFARLIDVNRTYDTTTTQVADEFDVYFLTLPITFDGVKIVPWGMAGVVGRSSLSVASIKSGMVSGGNYLTPAGYNDNQSLYWWGGAMFEVTALDPINFYADVIYGQGAFNDHERNRRQGWFIDGGVKYTGFDWATPMVGAWWSSGEDSGIRNGSERIPSITDYWGMGGSFLYQSGQEFTNDTMLANPIGSWGLSASLDNLSFVNKLSHVVTFAAAFGTNSAAGLRKAVVASGGDGRYLTMGKDLAIGEYLLGANIDSKYWIYEKSLALVMETGWAHYGNGNGSIWNTGTKRFTNKVEDAWKVALGLKYWF</sequence>
<organism evidence="2">
    <name type="scientific">Desulfovibrio sp. U5L</name>
    <dbReference type="NCBI Taxonomy" id="596152"/>
    <lineage>
        <taxon>Bacteria</taxon>
        <taxon>Pseudomonadati</taxon>
        <taxon>Thermodesulfobacteriota</taxon>
        <taxon>Desulfovibrionia</taxon>
        <taxon>Desulfovibrionales</taxon>
        <taxon>Desulfovibrionaceae</taxon>
        <taxon>Desulfovibrio</taxon>
    </lineage>
</organism>
<dbReference type="HOGENOM" id="CLU_042511_0_0_7"/>
<evidence type="ECO:0000313" key="2">
    <source>
        <dbReference type="EMBL" id="EIG55483.1"/>
    </source>
</evidence>
<dbReference type="STRING" id="596152.DesU5LDRAFT_3872"/>
<dbReference type="AlphaFoldDB" id="I2Q6S7"/>